<comment type="caution">
    <text evidence="4">The sequence shown here is derived from an EMBL/GenBank/DDBJ whole genome shotgun (WGS) entry which is preliminary data.</text>
</comment>
<dbReference type="OrthoDB" id="10261807at2759"/>
<name>A0A9P6DS43_9AGAM</name>
<dbReference type="SUPFAM" id="SSF51182">
    <property type="entry name" value="RmlC-like cupins"/>
    <property type="match status" value="1"/>
</dbReference>
<evidence type="ECO:0000313" key="4">
    <source>
        <dbReference type="EMBL" id="KAF9508240.1"/>
    </source>
</evidence>
<accession>A0A9P6DS43</accession>
<protein>
    <recommendedName>
        <fullName evidence="3">Pirin N-terminal domain-containing protein</fullName>
    </recommendedName>
</protein>
<dbReference type="AlphaFoldDB" id="A0A9P6DS43"/>
<dbReference type="InterPro" id="IPR014710">
    <property type="entry name" value="RmlC-like_jellyroll"/>
</dbReference>
<reference evidence="4" key="1">
    <citation type="journal article" date="2020" name="Nat. Commun.">
        <title>Large-scale genome sequencing of mycorrhizal fungi provides insights into the early evolution of symbiotic traits.</title>
        <authorList>
            <person name="Miyauchi S."/>
            <person name="Kiss E."/>
            <person name="Kuo A."/>
            <person name="Drula E."/>
            <person name="Kohler A."/>
            <person name="Sanchez-Garcia M."/>
            <person name="Morin E."/>
            <person name="Andreopoulos B."/>
            <person name="Barry K.W."/>
            <person name="Bonito G."/>
            <person name="Buee M."/>
            <person name="Carver A."/>
            <person name="Chen C."/>
            <person name="Cichocki N."/>
            <person name="Clum A."/>
            <person name="Culley D."/>
            <person name="Crous P.W."/>
            <person name="Fauchery L."/>
            <person name="Girlanda M."/>
            <person name="Hayes R.D."/>
            <person name="Keri Z."/>
            <person name="LaButti K."/>
            <person name="Lipzen A."/>
            <person name="Lombard V."/>
            <person name="Magnuson J."/>
            <person name="Maillard F."/>
            <person name="Murat C."/>
            <person name="Nolan M."/>
            <person name="Ohm R.A."/>
            <person name="Pangilinan J."/>
            <person name="Pereira M.F."/>
            <person name="Perotto S."/>
            <person name="Peter M."/>
            <person name="Pfister S."/>
            <person name="Riley R."/>
            <person name="Sitrit Y."/>
            <person name="Stielow J.B."/>
            <person name="Szollosi G."/>
            <person name="Zifcakova L."/>
            <person name="Stursova M."/>
            <person name="Spatafora J.W."/>
            <person name="Tedersoo L."/>
            <person name="Vaario L.M."/>
            <person name="Yamada A."/>
            <person name="Yan M."/>
            <person name="Wang P."/>
            <person name="Xu J."/>
            <person name="Bruns T."/>
            <person name="Baldrian P."/>
            <person name="Vilgalys R."/>
            <person name="Dunand C."/>
            <person name="Henrissat B."/>
            <person name="Grigoriev I.V."/>
            <person name="Hibbett D."/>
            <person name="Nagy L.G."/>
            <person name="Martin F.M."/>
        </authorList>
    </citation>
    <scope>NUCLEOTIDE SEQUENCE</scope>
    <source>
        <strain evidence="4">UP504</strain>
    </source>
</reference>
<comment type="similarity">
    <text evidence="1 2">Belongs to the pirin family.</text>
</comment>
<gene>
    <name evidence="4" type="ORF">BS47DRAFT_1350552</name>
</gene>
<dbReference type="EMBL" id="MU129062">
    <property type="protein sequence ID" value="KAF9508240.1"/>
    <property type="molecule type" value="Genomic_DNA"/>
</dbReference>
<evidence type="ECO:0000256" key="1">
    <source>
        <dbReference type="ARBA" id="ARBA00008416"/>
    </source>
</evidence>
<dbReference type="InterPro" id="IPR011051">
    <property type="entry name" value="RmlC_Cupin_sf"/>
</dbReference>
<dbReference type="Pfam" id="PF02678">
    <property type="entry name" value="Pirin"/>
    <property type="match status" value="1"/>
</dbReference>
<dbReference type="InterPro" id="IPR003829">
    <property type="entry name" value="Pirin_N_dom"/>
</dbReference>
<dbReference type="Proteomes" id="UP000886523">
    <property type="component" value="Unassembled WGS sequence"/>
</dbReference>
<evidence type="ECO:0000313" key="5">
    <source>
        <dbReference type="Proteomes" id="UP000886523"/>
    </source>
</evidence>
<dbReference type="PANTHER" id="PTHR43212">
    <property type="entry name" value="QUERCETIN 2,3-DIOXYGENASE"/>
    <property type="match status" value="1"/>
</dbReference>
<dbReference type="InterPro" id="IPR012093">
    <property type="entry name" value="Pirin"/>
</dbReference>
<sequence>MLAPSPRYPNVRLVPRLSQERGNADHGWLKTFRTSNFTDYYCSPVNSWSFLTAFNENRVEPSKGIGDSLGNREVLKRGDLQVTSAGTGITQAEYNRSAQKQVHFLQIWAKPNVARLTPKYYTRHYTDEEKKDNTDPFTYLCLRDHNLPSANVLYSFPAVALYRIMRNSYVHVIQTSGYNTGAAKGARVKINGGLELAEGDGAYALGKEGDKLEVEN</sequence>
<feature type="domain" description="Pirin N-terminal" evidence="3">
    <location>
        <begin position="67"/>
        <end position="108"/>
    </location>
</feature>
<organism evidence="4 5">
    <name type="scientific">Hydnum rufescens UP504</name>
    <dbReference type="NCBI Taxonomy" id="1448309"/>
    <lineage>
        <taxon>Eukaryota</taxon>
        <taxon>Fungi</taxon>
        <taxon>Dikarya</taxon>
        <taxon>Basidiomycota</taxon>
        <taxon>Agaricomycotina</taxon>
        <taxon>Agaricomycetes</taxon>
        <taxon>Cantharellales</taxon>
        <taxon>Hydnaceae</taxon>
        <taxon>Hydnum</taxon>
    </lineage>
</organism>
<proteinExistence type="inferred from homology"/>
<dbReference type="PANTHER" id="PTHR43212:SF3">
    <property type="entry name" value="QUERCETIN 2,3-DIOXYGENASE"/>
    <property type="match status" value="1"/>
</dbReference>
<evidence type="ECO:0000259" key="3">
    <source>
        <dbReference type="Pfam" id="PF02678"/>
    </source>
</evidence>
<evidence type="ECO:0000256" key="2">
    <source>
        <dbReference type="RuleBase" id="RU003457"/>
    </source>
</evidence>
<keyword evidence="5" id="KW-1185">Reference proteome</keyword>
<dbReference type="Gene3D" id="2.60.120.10">
    <property type="entry name" value="Jelly Rolls"/>
    <property type="match status" value="1"/>
</dbReference>